<sequence length="291" mass="32168">MRKVVIGLLFAMLWASASVATKIGVVQVHPLILANIRFFIAGGLMLLYAYGFRLGKNPHPKGVEWKHLLIFSLLNTTIYLGAFVLALKEVSAGIGSLSVATNPLFITLLSAVWLRRPLQLREGFGILMGLAGVALATYPLLQNSYATLQGLLILLTGMVSVSAATVYYAQVKWKLSSLVINGWQVLLGGLCLLPFTLYFTNLESAHFNANFWGAVFWLIGPVSIISLQLWFYLVKQDAVQASLWLFMCPIFGFFYSYTLLGEPITTYTYAGTALVIAGLYLAQREKLKQKQ</sequence>
<dbReference type="GO" id="GO:0016020">
    <property type="term" value="C:membrane"/>
    <property type="evidence" value="ECO:0007669"/>
    <property type="project" value="UniProtKB-SubCell"/>
</dbReference>
<accession>A0A7L7L8C5</accession>
<feature type="domain" description="EamA" evidence="7">
    <location>
        <begin position="150"/>
        <end position="281"/>
    </location>
</feature>
<keyword evidence="3 6" id="KW-0812">Transmembrane</keyword>
<dbReference type="PANTHER" id="PTHR32322">
    <property type="entry name" value="INNER MEMBRANE TRANSPORTER"/>
    <property type="match status" value="1"/>
</dbReference>
<feature type="transmembrane region" description="Helical" evidence="6">
    <location>
        <begin position="93"/>
        <end position="114"/>
    </location>
</feature>
<dbReference type="Pfam" id="PF00892">
    <property type="entry name" value="EamA"/>
    <property type="match status" value="2"/>
</dbReference>
<dbReference type="PANTHER" id="PTHR32322:SF2">
    <property type="entry name" value="EAMA DOMAIN-CONTAINING PROTEIN"/>
    <property type="match status" value="1"/>
</dbReference>
<feature type="transmembrane region" description="Helical" evidence="6">
    <location>
        <begin position="211"/>
        <end position="234"/>
    </location>
</feature>
<evidence type="ECO:0000256" key="2">
    <source>
        <dbReference type="ARBA" id="ARBA00007362"/>
    </source>
</evidence>
<feature type="transmembrane region" description="Helical" evidence="6">
    <location>
        <begin position="36"/>
        <end position="55"/>
    </location>
</feature>
<comment type="similarity">
    <text evidence="2">Belongs to the EamA transporter family.</text>
</comment>
<feature type="domain" description="EamA" evidence="7">
    <location>
        <begin position="4"/>
        <end position="137"/>
    </location>
</feature>
<feature type="transmembrane region" description="Helical" evidence="6">
    <location>
        <begin position="241"/>
        <end position="258"/>
    </location>
</feature>
<evidence type="ECO:0000259" key="7">
    <source>
        <dbReference type="Pfam" id="PF00892"/>
    </source>
</evidence>
<keyword evidence="9" id="KW-1185">Reference proteome</keyword>
<feature type="transmembrane region" description="Helical" evidence="6">
    <location>
        <begin position="147"/>
        <end position="169"/>
    </location>
</feature>
<keyword evidence="5 6" id="KW-0472">Membrane</keyword>
<comment type="subcellular location">
    <subcellularLocation>
        <location evidence="1">Membrane</location>
        <topology evidence="1">Multi-pass membrane protein</topology>
    </subcellularLocation>
</comment>
<evidence type="ECO:0000256" key="3">
    <source>
        <dbReference type="ARBA" id="ARBA00022692"/>
    </source>
</evidence>
<dbReference type="Proteomes" id="UP000514509">
    <property type="component" value="Chromosome"/>
</dbReference>
<dbReference type="InterPro" id="IPR050638">
    <property type="entry name" value="AA-Vitamin_Transporters"/>
</dbReference>
<dbReference type="EMBL" id="CP055153">
    <property type="protein sequence ID" value="QMU29082.1"/>
    <property type="molecule type" value="Genomic_DNA"/>
</dbReference>
<feature type="transmembrane region" description="Helical" evidence="6">
    <location>
        <begin position="264"/>
        <end position="282"/>
    </location>
</feature>
<feature type="transmembrane region" description="Helical" evidence="6">
    <location>
        <begin position="178"/>
        <end position="199"/>
    </location>
</feature>
<dbReference type="KEGG" id="add:HUW48_13980"/>
<feature type="transmembrane region" description="Helical" evidence="6">
    <location>
        <begin position="123"/>
        <end position="141"/>
    </location>
</feature>
<evidence type="ECO:0000256" key="5">
    <source>
        <dbReference type="ARBA" id="ARBA00023136"/>
    </source>
</evidence>
<dbReference type="InterPro" id="IPR037185">
    <property type="entry name" value="EmrE-like"/>
</dbReference>
<name>A0A7L7L8C5_9BACT</name>
<feature type="transmembrane region" description="Helical" evidence="6">
    <location>
        <begin position="67"/>
        <end position="87"/>
    </location>
</feature>
<gene>
    <name evidence="8" type="ORF">HUW48_13980</name>
</gene>
<evidence type="ECO:0000256" key="4">
    <source>
        <dbReference type="ARBA" id="ARBA00022989"/>
    </source>
</evidence>
<dbReference type="RefSeq" id="WP_182411541.1">
    <property type="nucleotide sequence ID" value="NZ_CP055153.1"/>
</dbReference>
<organism evidence="8 9">
    <name type="scientific">Adhaeribacter radiodurans</name>
    <dbReference type="NCBI Taxonomy" id="2745197"/>
    <lineage>
        <taxon>Bacteria</taxon>
        <taxon>Pseudomonadati</taxon>
        <taxon>Bacteroidota</taxon>
        <taxon>Cytophagia</taxon>
        <taxon>Cytophagales</taxon>
        <taxon>Hymenobacteraceae</taxon>
        <taxon>Adhaeribacter</taxon>
    </lineage>
</organism>
<reference evidence="8 9" key="1">
    <citation type="submission" date="2020-06" db="EMBL/GenBank/DDBJ databases">
        <authorList>
            <person name="Hwang Y.J."/>
        </authorList>
    </citation>
    <scope>NUCLEOTIDE SEQUENCE [LARGE SCALE GENOMIC DNA]</scope>
    <source>
        <strain evidence="8 9">KUDC8001</strain>
    </source>
</reference>
<dbReference type="SUPFAM" id="SSF103481">
    <property type="entry name" value="Multidrug resistance efflux transporter EmrE"/>
    <property type="match status" value="2"/>
</dbReference>
<dbReference type="AlphaFoldDB" id="A0A7L7L8C5"/>
<protein>
    <submittedName>
        <fullName evidence="8">DMT family transporter</fullName>
    </submittedName>
</protein>
<evidence type="ECO:0000313" key="8">
    <source>
        <dbReference type="EMBL" id="QMU29082.1"/>
    </source>
</evidence>
<keyword evidence="4 6" id="KW-1133">Transmembrane helix</keyword>
<evidence type="ECO:0000256" key="1">
    <source>
        <dbReference type="ARBA" id="ARBA00004141"/>
    </source>
</evidence>
<reference evidence="8 9" key="2">
    <citation type="submission" date="2020-08" db="EMBL/GenBank/DDBJ databases">
        <title>Adhaeribacter dokdonensis sp. nov., isolated from the rhizosphere of Elymus tsukushiensis, a plant native to the Dokdo Islands, Republic of Korea.</title>
        <authorList>
            <person name="Ghim S.Y."/>
        </authorList>
    </citation>
    <scope>NUCLEOTIDE SEQUENCE [LARGE SCALE GENOMIC DNA]</scope>
    <source>
        <strain evidence="8 9">KUDC8001</strain>
    </source>
</reference>
<proteinExistence type="inferred from homology"/>
<evidence type="ECO:0000313" key="9">
    <source>
        <dbReference type="Proteomes" id="UP000514509"/>
    </source>
</evidence>
<dbReference type="InterPro" id="IPR000620">
    <property type="entry name" value="EamA_dom"/>
</dbReference>
<evidence type="ECO:0000256" key="6">
    <source>
        <dbReference type="SAM" id="Phobius"/>
    </source>
</evidence>